<dbReference type="PROSITE" id="PS51257">
    <property type="entry name" value="PROKAR_LIPOPROTEIN"/>
    <property type="match status" value="1"/>
</dbReference>
<proteinExistence type="predicted"/>
<dbReference type="AlphaFoldDB" id="A0A7J6L6V3"/>
<accession>A0A7J6L6V3</accession>
<organism evidence="1 2">
    <name type="scientific">Perkinsus chesapeaki</name>
    <name type="common">Clam parasite</name>
    <name type="synonym">Perkinsus andrewsi</name>
    <dbReference type="NCBI Taxonomy" id="330153"/>
    <lineage>
        <taxon>Eukaryota</taxon>
        <taxon>Sar</taxon>
        <taxon>Alveolata</taxon>
        <taxon>Perkinsozoa</taxon>
        <taxon>Perkinsea</taxon>
        <taxon>Perkinsida</taxon>
        <taxon>Perkinsidae</taxon>
        <taxon>Perkinsus</taxon>
    </lineage>
</organism>
<dbReference type="EMBL" id="JAAPAO010000694">
    <property type="protein sequence ID" value="KAF4654912.1"/>
    <property type="molecule type" value="Genomic_DNA"/>
</dbReference>
<reference evidence="1 2" key="1">
    <citation type="submission" date="2020-04" db="EMBL/GenBank/DDBJ databases">
        <title>Perkinsus chesapeaki whole genome sequence.</title>
        <authorList>
            <person name="Bogema D.R."/>
        </authorList>
    </citation>
    <scope>NUCLEOTIDE SEQUENCE [LARGE SCALE GENOMIC DNA]</scope>
    <source>
        <strain evidence="1">ATCC PRA-425</strain>
    </source>
</reference>
<comment type="caution">
    <text evidence="1">The sequence shown here is derived from an EMBL/GenBank/DDBJ whole genome shotgun (WGS) entry which is preliminary data.</text>
</comment>
<protein>
    <submittedName>
        <fullName evidence="1">Uncharacterized protein</fullName>
    </submittedName>
</protein>
<keyword evidence="2" id="KW-1185">Reference proteome</keyword>
<gene>
    <name evidence="1" type="ORF">FOL47_009696</name>
</gene>
<dbReference type="Proteomes" id="UP000591131">
    <property type="component" value="Unassembled WGS sequence"/>
</dbReference>
<evidence type="ECO:0000313" key="2">
    <source>
        <dbReference type="Proteomes" id="UP000591131"/>
    </source>
</evidence>
<name>A0A7J6L6V3_PERCH</name>
<sequence length="206" mass="22884">MVAEMKASMVAVFVDRQPCFGGRSGWSSPIAASCDKVMVQRRRLRATCAPVVTDKTGEGLTELLVETLLDFGLDEDHLRSNLVALATDGEYHGLRVGSRFREALACDADQHGNAYEDLRDEASRLGARFAAPLAFLTTRWASNALPNLGAIDFIGQSWQGMDLSPISLWLFELSLQFCVDWMKQLTFALNRRILKDTPKWLEASCP</sequence>
<evidence type="ECO:0000313" key="1">
    <source>
        <dbReference type="EMBL" id="KAF4654912.1"/>
    </source>
</evidence>